<dbReference type="STRING" id="796943.HMPREF9625_00541"/>
<dbReference type="InterPro" id="IPR024002">
    <property type="entry name" value="For/NO2_transpt_CS"/>
</dbReference>
<dbReference type="EMBL" id="AFZC02000003">
    <property type="protein sequence ID" value="EHL11711.1"/>
    <property type="molecule type" value="Genomic_DNA"/>
</dbReference>
<keyword evidence="8" id="KW-1185">Reference proteome</keyword>
<dbReference type="Proteomes" id="UP000018461">
    <property type="component" value="Unassembled WGS sequence"/>
</dbReference>
<dbReference type="Gene3D" id="1.20.1080.10">
    <property type="entry name" value="Glycerol uptake facilitator protein"/>
    <property type="match status" value="1"/>
</dbReference>
<comment type="similarity">
    <text evidence="5">Belongs to the FNT transporter (TC 1.A.16) family.</text>
</comment>
<evidence type="ECO:0000256" key="5">
    <source>
        <dbReference type="ARBA" id="ARBA00049660"/>
    </source>
</evidence>
<gene>
    <name evidence="7" type="ORF">HMPREF9625_00541</name>
</gene>
<comment type="caution">
    <text evidence="7">The sequence shown here is derived from an EMBL/GenBank/DDBJ whole genome shotgun (WGS) entry which is preliminary data.</text>
</comment>
<reference evidence="7" key="1">
    <citation type="submission" date="2011-08" db="EMBL/GenBank/DDBJ databases">
        <authorList>
            <consortium name="The Broad Institute Genome Sequencing Platform"/>
            <person name="Earl A."/>
            <person name="Ward D."/>
            <person name="Feldgarden M."/>
            <person name="Gevers D."/>
            <person name="Sizova M."/>
            <person name="Hazen A."/>
            <person name="Epstein S."/>
            <person name="Young S.K."/>
            <person name="Zeng Q."/>
            <person name="Gargeya S."/>
            <person name="Fitzgerald M."/>
            <person name="Haas B."/>
            <person name="Abouelleil A."/>
            <person name="Alvarado L."/>
            <person name="Arachchi H.M."/>
            <person name="Berlin A."/>
            <person name="Brown A."/>
            <person name="Chapman S.B."/>
            <person name="Chen Z."/>
            <person name="Dunbar C."/>
            <person name="Freedman E."/>
            <person name="Gearin G."/>
            <person name="Gellesch M."/>
            <person name="Goldberg J."/>
            <person name="Griggs A."/>
            <person name="Gujja S."/>
            <person name="Heiman D."/>
            <person name="Howarth C."/>
            <person name="Larson L."/>
            <person name="Lui A."/>
            <person name="MacDonald P.J.P."/>
            <person name="Montmayeur A."/>
            <person name="Murphy C."/>
            <person name="Neiman D."/>
            <person name="Pearson M."/>
            <person name="Priest M."/>
            <person name="Roberts A."/>
            <person name="Saif S."/>
            <person name="Shea T."/>
            <person name="Shenoy N."/>
            <person name="Sisk P."/>
            <person name="Stolte C."/>
            <person name="Sykes S."/>
            <person name="Wortman J."/>
            <person name="Nusbaum C."/>
            <person name="Birren B."/>
        </authorList>
    </citation>
    <scope>NUCLEOTIDE SEQUENCE</scope>
    <source>
        <strain evidence="7">ACB1</strain>
    </source>
</reference>
<sequence>MFREEIAAVANCAATKLNLLKTNPAGYFLMSMFGGIFIGLGVLLSFTIGGQLEGSPYVKLMMGIFFSAALSLIIIAGGELFTGNNVVMATGVLKRVVTVQDALKLWIVCWGGNLLGSVLLSYLYNFTGLYKDATLAAIVGSAAMKMSLPPLALFMRGLLCNYLVCLAVWCCFRSKSDSGKLIMVFWCIVIFFTAGFEHSVANMTILALALINNAGNETISLAGFAYNLLLVTLGNILGGALFVAVPYFIAAKEVEK</sequence>
<dbReference type="GO" id="GO:0015499">
    <property type="term" value="F:formate transmembrane transporter activity"/>
    <property type="evidence" value="ECO:0007669"/>
    <property type="project" value="TreeGrafter"/>
</dbReference>
<feature type="transmembrane region" description="Helical" evidence="6">
    <location>
        <begin position="184"/>
        <end position="211"/>
    </location>
</feature>
<reference evidence="7" key="2">
    <citation type="submission" date="2013-03" db="EMBL/GenBank/DDBJ databases">
        <title>The Genome Sequence of Oribacterium sp. ACB1.</title>
        <authorList>
            <consortium name="The Broad Institute Genomics Platform"/>
            <consortium name="The Broad Institute Genome Sequencing Center for Infectious Disease"/>
            <person name="Earl A."/>
            <person name="Ward D."/>
            <person name="Feldgarden M."/>
            <person name="Gevers D."/>
            <person name="Sizova M."/>
            <person name="Hazen A."/>
            <person name="Epstein S."/>
            <person name="Walker B."/>
            <person name="Young S."/>
            <person name="Zeng Q."/>
            <person name="Gargeya S."/>
            <person name="Fitzgerald M."/>
            <person name="Haas B."/>
            <person name="Abouelleil A."/>
            <person name="Allen A.W."/>
            <person name="Alvarado L."/>
            <person name="Arachchi H.M."/>
            <person name="Berlin A.M."/>
            <person name="Chapman S.B."/>
            <person name="Gainer-Dewar J."/>
            <person name="Goldberg J."/>
            <person name="Griggs A."/>
            <person name="Gujja S."/>
            <person name="Hansen M."/>
            <person name="Howarth C."/>
            <person name="Imamovic A."/>
            <person name="Ireland A."/>
            <person name="Larimer J."/>
            <person name="McCowan C."/>
            <person name="Murphy C."/>
            <person name="Pearson M."/>
            <person name="Poon T.W."/>
            <person name="Priest M."/>
            <person name="Roberts A."/>
            <person name="Saif S."/>
            <person name="Shea T."/>
            <person name="Sisk P."/>
            <person name="Sykes S."/>
            <person name="Wortman J."/>
            <person name="Nusbaum C."/>
            <person name="Birren B."/>
        </authorList>
    </citation>
    <scope>NUCLEOTIDE SEQUENCE [LARGE SCALE GENOMIC DNA]</scope>
    <source>
        <strain evidence="7">ACB1</strain>
    </source>
</reference>
<accession>G9WMF8</accession>
<dbReference type="InterPro" id="IPR000292">
    <property type="entry name" value="For/NO2_transpt"/>
</dbReference>
<comment type="subcellular location">
    <subcellularLocation>
        <location evidence="1">Membrane</location>
        <topology evidence="1">Multi-pass membrane protein</topology>
    </subcellularLocation>
</comment>
<proteinExistence type="inferred from homology"/>
<dbReference type="PANTHER" id="PTHR30520:SF8">
    <property type="entry name" value="NITRITE TRANSPORTER NIRC"/>
    <property type="match status" value="1"/>
</dbReference>
<evidence type="ECO:0000313" key="7">
    <source>
        <dbReference type="EMBL" id="EHL11711.1"/>
    </source>
</evidence>
<evidence type="ECO:0000256" key="3">
    <source>
        <dbReference type="ARBA" id="ARBA00022989"/>
    </source>
</evidence>
<feature type="transmembrane region" description="Helical" evidence="6">
    <location>
        <begin position="26"/>
        <end position="48"/>
    </location>
</feature>
<evidence type="ECO:0000313" key="8">
    <source>
        <dbReference type="Proteomes" id="UP000018461"/>
    </source>
</evidence>
<dbReference type="HOGENOM" id="CLU_036896_2_1_9"/>
<dbReference type="InterPro" id="IPR023271">
    <property type="entry name" value="Aquaporin-like"/>
</dbReference>
<dbReference type="Pfam" id="PF01226">
    <property type="entry name" value="Form_Nir_trans"/>
    <property type="match status" value="1"/>
</dbReference>
<dbReference type="PANTHER" id="PTHR30520">
    <property type="entry name" value="FORMATE TRANSPORTER-RELATED"/>
    <property type="match status" value="1"/>
</dbReference>
<keyword evidence="2 6" id="KW-0812">Transmembrane</keyword>
<keyword evidence="4 6" id="KW-0472">Membrane</keyword>
<dbReference type="PATRIC" id="fig|796943.3.peg.936"/>
<feature type="transmembrane region" description="Helical" evidence="6">
    <location>
        <begin position="60"/>
        <end position="82"/>
    </location>
</feature>
<name>G9WMF8_9FIRM</name>
<organism evidence="7 8">
    <name type="scientific">Oribacterium parvum ACB1</name>
    <dbReference type="NCBI Taxonomy" id="796943"/>
    <lineage>
        <taxon>Bacteria</taxon>
        <taxon>Bacillati</taxon>
        <taxon>Bacillota</taxon>
        <taxon>Clostridia</taxon>
        <taxon>Lachnospirales</taxon>
        <taxon>Lachnospiraceae</taxon>
        <taxon>Oribacterium</taxon>
    </lineage>
</organism>
<dbReference type="AlphaFoldDB" id="G9WMF8"/>
<dbReference type="GO" id="GO:0005886">
    <property type="term" value="C:plasma membrane"/>
    <property type="evidence" value="ECO:0007669"/>
    <property type="project" value="TreeGrafter"/>
</dbReference>
<evidence type="ECO:0000256" key="1">
    <source>
        <dbReference type="ARBA" id="ARBA00004141"/>
    </source>
</evidence>
<feature type="transmembrane region" description="Helical" evidence="6">
    <location>
        <begin position="153"/>
        <end position="172"/>
    </location>
</feature>
<keyword evidence="3 6" id="KW-1133">Transmembrane helix</keyword>
<evidence type="ECO:0000256" key="6">
    <source>
        <dbReference type="SAM" id="Phobius"/>
    </source>
</evidence>
<dbReference type="PROSITE" id="PS01005">
    <property type="entry name" value="FORMATE_NITRITE_TP_1"/>
    <property type="match status" value="1"/>
</dbReference>
<feature type="transmembrane region" description="Helical" evidence="6">
    <location>
        <begin position="103"/>
        <end position="124"/>
    </location>
</feature>
<evidence type="ECO:0000256" key="4">
    <source>
        <dbReference type="ARBA" id="ARBA00023136"/>
    </source>
</evidence>
<protein>
    <submittedName>
        <fullName evidence="7">Formate/nitrite transporter</fullName>
    </submittedName>
</protein>
<feature type="transmembrane region" description="Helical" evidence="6">
    <location>
        <begin position="223"/>
        <end position="250"/>
    </location>
</feature>
<evidence type="ECO:0000256" key="2">
    <source>
        <dbReference type="ARBA" id="ARBA00022692"/>
    </source>
</evidence>
<dbReference type="RefSeq" id="WP_009534403.1">
    <property type="nucleotide sequence ID" value="NZ_KE148312.1"/>
</dbReference>
<dbReference type="PROSITE" id="PS01006">
    <property type="entry name" value="FORMATE_NITRITE_TP_2"/>
    <property type="match status" value="1"/>
</dbReference>